<reference evidence="2 3" key="1">
    <citation type="submission" date="2018-01" db="EMBL/GenBank/DDBJ databases">
        <authorList>
            <person name="Gaut B.S."/>
            <person name="Morton B.R."/>
            <person name="Clegg M.T."/>
            <person name="Duvall M.R."/>
        </authorList>
    </citation>
    <scope>NUCLEOTIDE SEQUENCE [LARGE SCALE GENOMIC DNA]</scope>
    <source>
        <strain evidence="2">GP69</strain>
    </source>
</reference>
<dbReference type="Proteomes" id="UP000236311">
    <property type="component" value="Unassembled WGS sequence"/>
</dbReference>
<dbReference type="EMBL" id="OFSM01000031">
    <property type="protein sequence ID" value="SOY31761.1"/>
    <property type="molecule type" value="Genomic_DNA"/>
</dbReference>
<organism evidence="2 3">
    <name type="scientific">Acetatifactor muris</name>
    <dbReference type="NCBI Taxonomy" id="879566"/>
    <lineage>
        <taxon>Bacteria</taxon>
        <taxon>Bacillati</taxon>
        <taxon>Bacillota</taxon>
        <taxon>Clostridia</taxon>
        <taxon>Lachnospirales</taxon>
        <taxon>Lachnospiraceae</taxon>
        <taxon>Acetatifactor</taxon>
    </lineage>
</organism>
<accession>A0A2K4ZMR3</accession>
<dbReference type="AlphaFoldDB" id="A0A2K4ZMR3"/>
<gene>
    <name evidence="2" type="ORF">AMURIS_04509</name>
</gene>
<sequence>MRYIIFIDFTYEIQYSIINRLRKAAFMLLLKSAHVQREFQEKSWHCPGMYGIKKSSVADRQRNGGNNGKSNRRGQLG</sequence>
<proteinExistence type="predicted"/>
<protein>
    <submittedName>
        <fullName evidence="2">Uncharacterized protein</fullName>
    </submittedName>
</protein>
<feature type="region of interest" description="Disordered" evidence="1">
    <location>
        <begin position="55"/>
        <end position="77"/>
    </location>
</feature>
<name>A0A2K4ZMR3_9FIRM</name>
<keyword evidence="3" id="KW-1185">Reference proteome</keyword>
<evidence type="ECO:0000313" key="2">
    <source>
        <dbReference type="EMBL" id="SOY31761.1"/>
    </source>
</evidence>
<evidence type="ECO:0000313" key="3">
    <source>
        <dbReference type="Proteomes" id="UP000236311"/>
    </source>
</evidence>
<evidence type="ECO:0000256" key="1">
    <source>
        <dbReference type="SAM" id="MobiDB-lite"/>
    </source>
</evidence>